<feature type="region of interest" description="Disordered" evidence="1">
    <location>
        <begin position="53"/>
        <end position="98"/>
    </location>
</feature>
<accession>A0ABM1Y1D4</accession>
<dbReference type="RefSeq" id="XP_062699021.1">
    <property type="nucleotide sequence ID" value="XM_062843037.1"/>
</dbReference>
<feature type="compositionally biased region" description="Polar residues" evidence="1">
    <location>
        <begin position="61"/>
        <end position="78"/>
    </location>
</feature>
<dbReference type="EnsemblMetazoa" id="AALFPA23_004785.R5939">
    <property type="protein sequence ID" value="AALFPA23_004785.P5939"/>
    <property type="gene ID" value="AALFPA23_004785"/>
</dbReference>
<proteinExistence type="predicted"/>
<evidence type="ECO:0000313" key="3">
    <source>
        <dbReference type="Proteomes" id="UP000069940"/>
    </source>
</evidence>
<sequence>MQIYHCPVLEESPEECSNAIVAANPSMIAECTTKLSNNGTILVIPEEQSPNLLDKPVPKVSGTTAGPISVTPEEQSANLLDKPVPEDSGTTAGSSNTSCGPFTTDILKTLLLQTATGEYILENAENYDLSESSKKLVVDVIARYHLSLKRRATIDIIDEYAQVVTKVFKKEKKELYFVRREKGNPGGKIFSRINYLNQSDRRRKKAENQYRHGCEEPVIQPVPDESYHALSWLELNDSPWNTVMHQWEVAFAARQAIEKCFAKTINKFPHIKQEHGYQLIDIEYRLLRLGSVDGAQKWKTLVEPLSKYITKYGKDPSTKELLKTLAKNDWTIDARIPAALLALNTVLIPVKAAAGFKPTIATSQADTVLFSTNFDEAREKYNQIVLDCVETGADIPPKLIVFAEGYSSTNNGCMVVYKGLEYQLSSISRGVDVLIKLSAVLGLNISKVSKLVWIFIREHLYNIKSKHAYANIDRLQQYLQTQVQ</sequence>
<feature type="compositionally biased region" description="Polar residues" evidence="1">
    <location>
        <begin position="88"/>
        <end position="98"/>
    </location>
</feature>
<evidence type="ECO:0000256" key="1">
    <source>
        <dbReference type="SAM" id="MobiDB-lite"/>
    </source>
</evidence>
<keyword evidence="3" id="KW-1185">Reference proteome</keyword>
<reference evidence="3" key="1">
    <citation type="journal article" date="2015" name="Proc. Natl. Acad. Sci. U.S.A.">
        <title>Genome sequence of the Asian Tiger mosquito, Aedes albopictus, reveals insights into its biology, genetics, and evolution.</title>
        <authorList>
            <person name="Chen X.G."/>
            <person name="Jiang X."/>
            <person name="Gu J."/>
            <person name="Xu M."/>
            <person name="Wu Y."/>
            <person name="Deng Y."/>
            <person name="Zhang C."/>
            <person name="Bonizzoni M."/>
            <person name="Dermauw W."/>
            <person name="Vontas J."/>
            <person name="Armbruster P."/>
            <person name="Huang X."/>
            <person name="Yang Y."/>
            <person name="Zhang H."/>
            <person name="He W."/>
            <person name="Peng H."/>
            <person name="Liu Y."/>
            <person name="Wu K."/>
            <person name="Chen J."/>
            <person name="Lirakis M."/>
            <person name="Topalis P."/>
            <person name="Van Leeuwen T."/>
            <person name="Hall A.B."/>
            <person name="Jiang X."/>
            <person name="Thorpe C."/>
            <person name="Mueller R.L."/>
            <person name="Sun C."/>
            <person name="Waterhouse R.M."/>
            <person name="Yan G."/>
            <person name="Tu Z.J."/>
            <person name="Fang X."/>
            <person name="James A.A."/>
        </authorList>
    </citation>
    <scope>NUCLEOTIDE SEQUENCE [LARGE SCALE GENOMIC DNA]</scope>
    <source>
        <strain evidence="3">Foshan</strain>
    </source>
</reference>
<protein>
    <submittedName>
        <fullName evidence="2">Uncharacterized protein</fullName>
    </submittedName>
</protein>
<evidence type="ECO:0000313" key="2">
    <source>
        <dbReference type="EnsemblMetazoa" id="AALFPA23_004785.P5939"/>
    </source>
</evidence>
<organism evidence="2 3">
    <name type="scientific">Aedes albopictus</name>
    <name type="common">Asian tiger mosquito</name>
    <name type="synonym">Stegomyia albopicta</name>
    <dbReference type="NCBI Taxonomy" id="7160"/>
    <lineage>
        <taxon>Eukaryota</taxon>
        <taxon>Metazoa</taxon>
        <taxon>Ecdysozoa</taxon>
        <taxon>Arthropoda</taxon>
        <taxon>Hexapoda</taxon>
        <taxon>Insecta</taxon>
        <taxon>Pterygota</taxon>
        <taxon>Neoptera</taxon>
        <taxon>Endopterygota</taxon>
        <taxon>Diptera</taxon>
        <taxon>Nematocera</taxon>
        <taxon>Culicoidea</taxon>
        <taxon>Culicidae</taxon>
        <taxon>Culicinae</taxon>
        <taxon>Aedini</taxon>
        <taxon>Aedes</taxon>
        <taxon>Stegomyia</taxon>
    </lineage>
</organism>
<name>A0ABM1Y1D4_AEDAL</name>
<dbReference type="Proteomes" id="UP000069940">
    <property type="component" value="Unassembled WGS sequence"/>
</dbReference>
<dbReference type="GeneID" id="109399822"/>
<reference evidence="2" key="2">
    <citation type="submission" date="2025-05" db="UniProtKB">
        <authorList>
            <consortium name="EnsemblMetazoa"/>
        </authorList>
    </citation>
    <scope>IDENTIFICATION</scope>
    <source>
        <strain evidence="2">Foshan</strain>
    </source>
</reference>